<name>A0ABW4LTC2_9BACI</name>
<dbReference type="PANTHER" id="PTHR30383:SF27">
    <property type="entry name" value="SPORE GERMINATION LIPASE LIPC"/>
    <property type="match status" value="1"/>
</dbReference>
<evidence type="ECO:0000259" key="1">
    <source>
        <dbReference type="Pfam" id="PF13472"/>
    </source>
</evidence>
<gene>
    <name evidence="2" type="ORF">ACFSCX_17795</name>
</gene>
<keyword evidence="3" id="KW-1185">Reference proteome</keyword>
<organism evidence="2 3">
    <name type="scientific">Bacillus salitolerans</name>
    <dbReference type="NCBI Taxonomy" id="1437434"/>
    <lineage>
        <taxon>Bacteria</taxon>
        <taxon>Bacillati</taxon>
        <taxon>Bacillota</taxon>
        <taxon>Bacilli</taxon>
        <taxon>Bacillales</taxon>
        <taxon>Bacillaceae</taxon>
        <taxon>Bacillus</taxon>
    </lineage>
</organism>
<dbReference type="Pfam" id="PF13472">
    <property type="entry name" value="Lipase_GDSL_2"/>
    <property type="match status" value="1"/>
</dbReference>
<evidence type="ECO:0000313" key="2">
    <source>
        <dbReference type="EMBL" id="MFD1738380.1"/>
    </source>
</evidence>
<dbReference type="InterPro" id="IPR036514">
    <property type="entry name" value="SGNH_hydro_sf"/>
</dbReference>
<dbReference type="InterPro" id="IPR013830">
    <property type="entry name" value="SGNH_hydro"/>
</dbReference>
<dbReference type="Proteomes" id="UP001597214">
    <property type="component" value="Unassembled WGS sequence"/>
</dbReference>
<protein>
    <submittedName>
        <fullName evidence="2">GDSL-type esterase/lipase family protein</fullName>
    </submittedName>
</protein>
<evidence type="ECO:0000313" key="3">
    <source>
        <dbReference type="Proteomes" id="UP001597214"/>
    </source>
</evidence>
<dbReference type="SUPFAM" id="SSF52266">
    <property type="entry name" value="SGNH hydrolase"/>
    <property type="match status" value="1"/>
</dbReference>
<sequence length="275" mass="31173">MLRLILLLVAAIVFTVISKPSDGFNRQFLINDYQVTNIQSSTVMKQVDANFFPMDIHIVAIGDSLTIGYGDSDNGGYLATLEAELLKQREIKNVTIENYGVGGFRSTQLVDKLDQSSVKYAIQDADIVLITIGGNDIIQVVQENFFQLNHAHFEEASKKYVSNIHGMVGKINAINPNSQIFLLGVYNPLSGLFPFIPEIDLIVENWNEQTALELGKYENTHFVPLFDVFKGNEELYLYEDYIHPNNNGYEHIANRVFSYLEQYQHESTYVNGKMD</sequence>
<reference evidence="3" key="1">
    <citation type="journal article" date="2019" name="Int. J. Syst. Evol. Microbiol.">
        <title>The Global Catalogue of Microorganisms (GCM) 10K type strain sequencing project: providing services to taxonomists for standard genome sequencing and annotation.</title>
        <authorList>
            <consortium name="The Broad Institute Genomics Platform"/>
            <consortium name="The Broad Institute Genome Sequencing Center for Infectious Disease"/>
            <person name="Wu L."/>
            <person name="Ma J."/>
        </authorList>
    </citation>
    <scope>NUCLEOTIDE SEQUENCE [LARGE SCALE GENOMIC DNA]</scope>
    <source>
        <strain evidence="3">CCUG 49339</strain>
    </source>
</reference>
<comment type="caution">
    <text evidence="2">The sequence shown here is derived from an EMBL/GenBank/DDBJ whole genome shotgun (WGS) entry which is preliminary data.</text>
</comment>
<dbReference type="RefSeq" id="WP_377929590.1">
    <property type="nucleotide sequence ID" value="NZ_JBHUEM010000045.1"/>
</dbReference>
<accession>A0ABW4LTC2</accession>
<dbReference type="EMBL" id="JBHUEM010000045">
    <property type="protein sequence ID" value="MFD1738380.1"/>
    <property type="molecule type" value="Genomic_DNA"/>
</dbReference>
<feature type="domain" description="SGNH hydrolase-type esterase" evidence="1">
    <location>
        <begin position="60"/>
        <end position="250"/>
    </location>
</feature>
<dbReference type="InterPro" id="IPR051532">
    <property type="entry name" value="Ester_Hydrolysis_Enzymes"/>
</dbReference>
<proteinExistence type="predicted"/>
<dbReference type="PANTHER" id="PTHR30383">
    <property type="entry name" value="THIOESTERASE 1/PROTEASE 1/LYSOPHOSPHOLIPASE L1"/>
    <property type="match status" value="1"/>
</dbReference>
<dbReference type="Gene3D" id="3.40.50.1110">
    <property type="entry name" value="SGNH hydrolase"/>
    <property type="match status" value="1"/>
</dbReference>